<feature type="binding site" evidence="6">
    <location>
        <position position="94"/>
    </location>
    <ligand>
        <name>FMN</name>
        <dbReference type="ChEBI" id="CHEBI:58210"/>
    </ligand>
</feature>
<evidence type="ECO:0000256" key="4">
    <source>
        <dbReference type="ARBA" id="ARBA00023033"/>
    </source>
</evidence>
<dbReference type="InterPro" id="IPR036661">
    <property type="entry name" value="Luciferase-like_sf"/>
</dbReference>
<dbReference type="RefSeq" id="WP_124963270.1">
    <property type="nucleotide sequence ID" value="NZ_RRAZ01000002.1"/>
</dbReference>
<evidence type="ECO:0000256" key="2">
    <source>
        <dbReference type="ARBA" id="ARBA00022643"/>
    </source>
</evidence>
<evidence type="ECO:0000256" key="1">
    <source>
        <dbReference type="ARBA" id="ARBA00022630"/>
    </source>
</evidence>
<keyword evidence="2 6" id="KW-0288">FMN</keyword>
<comment type="similarity">
    <text evidence="5">Belongs to the NtaA/SnaA/DszA monooxygenase family.</text>
</comment>
<keyword evidence="9" id="KW-1185">Reference proteome</keyword>
<organism evidence="8 9">
    <name type="scientific">Falsigemmobacter faecalis</name>
    <dbReference type="NCBI Taxonomy" id="2488730"/>
    <lineage>
        <taxon>Bacteria</taxon>
        <taxon>Pseudomonadati</taxon>
        <taxon>Pseudomonadota</taxon>
        <taxon>Alphaproteobacteria</taxon>
        <taxon>Rhodobacterales</taxon>
        <taxon>Paracoccaceae</taxon>
        <taxon>Falsigemmobacter</taxon>
    </lineage>
</organism>
<dbReference type="PANTHER" id="PTHR30011">
    <property type="entry name" value="ALKANESULFONATE MONOOXYGENASE-RELATED"/>
    <property type="match status" value="1"/>
</dbReference>
<keyword evidence="3" id="KW-0560">Oxidoreductase</keyword>
<dbReference type="InterPro" id="IPR016215">
    <property type="entry name" value="NTA_MOA"/>
</dbReference>
<evidence type="ECO:0000256" key="5">
    <source>
        <dbReference type="ARBA" id="ARBA00033748"/>
    </source>
</evidence>
<feature type="binding site" evidence="6">
    <location>
        <position position="145"/>
    </location>
    <ligand>
        <name>FMN</name>
        <dbReference type="ChEBI" id="CHEBI:58210"/>
    </ligand>
</feature>
<feature type="domain" description="Luciferase-like" evidence="7">
    <location>
        <begin position="39"/>
        <end position="386"/>
    </location>
</feature>
<dbReference type="GO" id="GO:0004497">
    <property type="term" value="F:monooxygenase activity"/>
    <property type="evidence" value="ECO:0007669"/>
    <property type="project" value="UniProtKB-KW"/>
</dbReference>
<dbReference type="Pfam" id="PF00296">
    <property type="entry name" value="Bac_luciferase"/>
    <property type="match status" value="1"/>
</dbReference>
<evidence type="ECO:0000313" key="8">
    <source>
        <dbReference type="EMBL" id="RRH78180.1"/>
    </source>
</evidence>
<dbReference type="GO" id="GO:0016705">
    <property type="term" value="F:oxidoreductase activity, acting on paired donors, with incorporation or reduction of molecular oxygen"/>
    <property type="evidence" value="ECO:0007669"/>
    <property type="project" value="InterPro"/>
</dbReference>
<evidence type="ECO:0000313" key="9">
    <source>
        <dbReference type="Proteomes" id="UP000282125"/>
    </source>
</evidence>
<accession>A0A3P3DVB0</accession>
<feature type="binding site" evidence="6">
    <location>
        <position position="57"/>
    </location>
    <ligand>
        <name>FMN</name>
        <dbReference type="ChEBI" id="CHEBI:58210"/>
    </ligand>
</feature>
<dbReference type="Gene3D" id="3.20.20.30">
    <property type="entry name" value="Luciferase-like domain"/>
    <property type="match status" value="1"/>
</dbReference>
<dbReference type="EMBL" id="RRAZ01000002">
    <property type="protein sequence ID" value="RRH78180.1"/>
    <property type="molecule type" value="Genomic_DNA"/>
</dbReference>
<feature type="binding site" evidence="6">
    <location>
        <position position="216"/>
    </location>
    <ligand>
        <name>FMN</name>
        <dbReference type="ChEBI" id="CHEBI:58210"/>
    </ligand>
</feature>
<dbReference type="NCBIfam" id="TIGR03860">
    <property type="entry name" value="FMN_nitrolo"/>
    <property type="match status" value="1"/>
</dbReference>
<dbReference type="Proteomes" id="UP000282125">
    <property type="component" value="Unassembled WGS sequence"/>
</dbReference>
<comment type="caution">
    <text evidence="8">The sequence shown here is derived from an EMBL/GenBank/DDBJ whole genome shotgun (WGS) entry which is preliminary data.</text>
</comment>
<name>A0A3P3DVB0_9RHOB</name>
<keyword evidence="1 6" id="KW-0285">Flavoprotein</keyword>
<keyword evidence="4" id="KW-0503">Monooxygenase</keyword>
<evidence type="ECO:0000256" key="6">
    <source>
        <dbReference type="PIRSR" id="PIRSR000337-1"/>
    </source>
</evidence>
<sequence length="439" mass="48603">MPASQMSLLLFLSPVGYQTSAWRHPQSRSQDLYGLDLPADIARRAEAAKLHALFLADWLSFEETGRNPDLNGYEPLTTIAALSAVTTQIGLIGTAATSFWPPYLLARQLAQIDWLSKGRAGWNIVTATTGQENFNCELPPRNERYARAWEYMEAMTGLWDGWQDDAVLNDRAGGVWADNARIRATNHQSAHLKVEGPLMLPRSPQGWPVLAQAGASEAGRDFAARYAELVFTVTPRLDIAQEFYGDLKARVEKAGRPRSAVRIHPGLMPIVGDDARDAARIQNELLDYTDEQTGLARLRHGLEGADLSGLGWNDVIPPERLKDPALAVSTQEATTRYPYYYHLAVDQKYTLRQMMREVMRAAGHSVIAGSAEEIADHMQRWFESGAADGFALLPPTCGAALDRILTGVVPILQERGLFRRDYAEGTLRDNLGLARPPAR</sequence>
<proteinExistence type="inferred from homology"/>
<dbReference type="PANTHER" id="PTHR30011:SF16">
    <property type="entry name" value="C2H2 FINGER DOMAIN TRANSCRIPTION FACTOR (EUROFUNG)-RELATED"/>
    <property type="match status" value="1"/>
</dbReference>
<evidence type="ECO:0000259" key="7">
    <source>
        <dbReference type="Pfam" id="PF00296"/>
    </source>
</evidence>
<dbReference type="PIRSF" id="PIRSF000337">
    <property type="entry name" value="NTA_MOA"/>
    <property type="match status" value="1"/>
</dbReference>
<protein>
    <submittedName>
        <fullName evidence="8">LLM class flavin-dependent oxidoreductase</fullName>
    </submittedName>
</protein>
<evidence type="ECO:0000256" key="3">
    <source>
        <dbReference type="ARBA" id="ARBA00023002"/>
    </source>
</evidence>
<reference evidence="8 9" key="1">
    <citation type="submission" date="2018-11" db="EMBL/GenBank/DDBJ databases">
        <title>Gemmobacter sp. nov., YIM 102744-1 draft genome.</title>
        <authorList>
            <person name="Li G."/>
            <person name="Jiang Y."/>
        </authorList>
    </citation>
    <scope>NUCLEOTIDE SEQUENCE [LARGE SCALE GENOMIC DNA]</scope>
    <source>
        <strain evidence="8 9">YIM 102744-1</strain>
    </source>
</reference>
<dbReference type="InterPro" id="IPR051260">
    <property type="entry name" value="Diverse_substr_monoxygenases"/>
</dbReference>
<dbReference type="SUPFAM" id="SSF51679">
    <property type="entry name" value="Bacterial luciferase-like"/>
    <property type="match status" value="1"/>
</dbReference>
<dbReference type="AlphaFoldDB" id="A0A3P3DVB0"/>
<gene>
    <name evidence="8" type="ORF">EG244_01655</name>
</gene>
<dbReference type="CDD" id="cd01095">
    <property type="entry name" value="Nitrilotriacetate_monoxgenase"/>
    <property type="match status" value="1"/>
</dbReference>
<dbReference type="OrthoDB" id="9779442at2"/>
<dbReference type="InterPro" id="IPR011251">
    <property type="entry name" value="Luciferase-like_dom"/>
</dbReference>